<dbReference type="AlphaFoldDB" id="A0A4Q8AE78"/>
<organism evidence="3 4">
    <name type="scientific">Zhihengliuella halotolerans</name>
    <dbReference type="NCBI Taxonomy" id="370736"/>
    <lineage>
        <taxon>Bacteria</taxon>
        <taxon>Bacillati</taxon>
        <taxon>Actinomycetota</taxon>
        <taxon>Actinomycetes</taxon>
        <taxon>Micrococcales</taxon>
        <taxon>Micrococcaceae</taxon>
        <taxon>Zhihengliuella</taxon>
    </lineage>
</organism>
<keyword evidence="4" id="KW-1185">Reference proteome</keyword>
<dbReference type="GO" id="GO:0004175">
    <property type="term" value="F:endopeptidase activity"/>
    <property type="evidence" value="ECO:0007669"/>
    <property type="project" value="UniProtKB-ARBA"/>
</dbReference>
<keyword evidence="1" id="KW-1133">Transmembrane helix</keyword>
<dbReference type="PANTHER" id="PTHR35797:SF1">
    <property type="entry name" value="PROTEASE"/>
    <property type="match status" value="1"/>
</dbReference>
<feature type="transmembrane region" description="Helical" evidence="1">
    <location>
        <begin position="210"/>
        <end position="227"/>
    </location>
</feature>
<evidence type="ECO:0000259" key="2">
    <source>
        <dbReference type="Pfam" id="PF02517"/>
    </source>
</evidence>
<keyword evidence="3" id="KW-0378">Hydrolase</keyword>
<accession>A0A4Q8AE78</accession>
<feature type="transmembrane region" description="Helical" evidence="1">
    <location>
        <begin position="272"/>
        <end position="290"/>
    </location>
</feature>
<reference evidence="3 4" key="1">
    <citation type="submission" date="2019-02" db="EMBL/GenBank/DDBJ databases">
        <title>Sequencing the genomes of 1000 actinobacteria strains.</title>
        <authorList>
            <person name="Klenk H.-P."/>
        </authorList>
    </citation>
    <scope>NUCLEOTIDE SEQUENCE [LARGE SCALE GENOMIC DNA]</scope>
    <source>
        <strain evidence="3 4">DSM 17364</strain>
    </source>
</reference>
<dbReference type="Pfam" id="PF02517">
    <property type="entry name" value="Rce1-like"/>
    <property type="match status" value="1"/>
</dbReference>
<dbReference type="Proteomes" id="UP000292685">
    <property type="component" value="Unassembled WGS sequence"/>
</dbReference>
<protein>
    <submittedName>
        <fullName evidence="3">CAAX prenyl protease-like protein</fullName>
    </submittedName>
</protein>
<feature type="transmembrane region" description="Helical" evidence="1">
    <location>
        <begin position="29"/>
        <end position="54"/>
    </location>
</feature>
<sequence length="298" mass="31253">MVDMTTTSSPAPAAAVRLPSRRDGNLPAWAPRFLTVFGAVMLALVLALCAPALAGADSGYLGVLTPAVMWAPAVVVLALHFAFGRPVQLLRWAGLRGASPGRIAGTTAALLGLMIAIPAAVIAASSALGFVEFAPGADARGLAVWVLPLAAATMLLTFGEEFAWRGYLASTLAAWGFWRSTAAIGAFWALWHVPLTAAYALDGVSSWREVLATTVNLFLASFVLAGVRWLSRSVWPAVAGHAMLNTVLVFAYSNLMSETSALPDGAYWGHQGLSWAVWGAAVVVVWAPVARRTRAAAR</sequence>
<evidence type="ECO:0000313" key="3">
    <source>
        <dbReference type="EMBL" id="RZU62474.1"/>
    </source>
</evidence>
<gene>
    <name evidence="3" type="ORF">EV380_2070</name>
</gene>
<dbReference type="EMBL" id="SHLA01000001">
    <property type="protein sequence ID" value="RZU62474.1"/>
    <property type="molecule type" value="Genomic_DNA"/>
</dbReference>
<dbReference type="GO" id="GO:0080120">
    <property type="term" value="P:CAAX-box protein maturation"/>
    <property type="evidence" value="ECO:0007669"/>
    <property type="project" value="UniProtKB-ARBA"/>
</dbReference>
<dbReference type="InterPro" id="IPR003675">
    <property type="entry name" value="Rce1/LyrA-like_dom"/>
</dbReference>
<name>A0A4Q8AE78_9MICC</name>
<feature type="transmembrane region" description="Helical" evidence="1">
    <location>
        <begin position="103"/>
        <end position="130"/>
    </location>
</feature>
<feature type="domain" description="CAAX prenyl protease 2/Lysostaphin resistance protein A-like" evidence="2">
    <location>
        <begin position="145"/>
        <end position="247"/>
    </location>
</feature>
<proteinExistence type="predicted"/>
<feature type="transmembrane region" description="Helical" evidence="1">
    <location>
        <begin position="166"/>
        <end position="190"/>
    </location>
</feature>
<keyword evidence="3" id="KW-0645">Protease</keyword>
<comment type="caution">
    <text evidence="3">The sequence shown here is derived from an EMBL/GenBank/DDBJ whole genome shotgun (WGS) entry which is preliminary data.</text>
</comment>
<evidence type="ECO:0000313" key="4">
    <source>
        <dbReference type="Proteomes" id="UP000292685"/>
    </source>
</evidence>
<dbReference type="PANTHER" id="PTHR35797">
    <property type="entry name" value="PROTEASE-RELATED"/>
    <property type="match status" value="1"/>
</dbReference>
<dbReference type="GO" id="GO:0006508">
    <property type="term" value="P:proteolysis"/>
    <property type="evidence" value="ECO:0007669"/>
    <property type="project" value="UniProtKB-KW"/>
</dbReference>
<feature type="transmembrane region" description="Helical" evidence="1">
    <location>
        <begin position="234"/>
        <end position="252"/>
    </location>
</feature>
<keyword evidence="1" id="KW-0472">Membrane</keyword>
<keyword evidence="1" id="KW-0812">Transmembrane</keyword>
<dbReference type="OrthoDB" id="3693644at2"/>
<feature type="transmembrane region" description="Helical" evidence="1">
    <location>
        <begin position="142"/>
        <end position="159"/>
    </location>
</feature>
<dbReference type="InterPro" id="IPR042150">
    <property type="entry name" value="MmRce1-like"/>
</dbReference>
<feature type="transmembrane region" description="Helical" evidence="1">
    <location>
        <begin position="60"/>
        <end position="83"/>
    </location>
</feature>
<evidence type="ECO:0000256" key="1">
    <source>
        <dbReference type="SAM" id="Phobius"/>
    </source>
</evidence>